<keyword evidence="1" id="KW-0472">Membrane</keyword>
<gene>
    <name evidence="2" type="ORF">OK345_02290</name>
</gene>
<evidence type="ECO:0000313" key="2">
    <source>
        <dbReference type="EMBL" id="MCW4471332.1"/>
    </source>
</evidence>
<proteinExistence type="predicted"/>
<sequence>MNHRPPSPDALDHSLRQLHADAVASISPATLARLRAARQRAGRTATPSRRHRRGWLLATACSAVLAVALGLNFATLRPELPLPGDEAVLASLLDDDAMLLDETPELYLWLGSDNALAME</sequence>
<accession>A0ABT3JS54</accession>
<feature type="transmembrane region" description="Helical" evidence="1">
    <location>
        <begin position="55"/>
        <end position="74"/>
    </location>
</feature>
<name>A0ABT3JS54_9XANT</name>
<comment type="caution">
    <text evidence="2">The sequence shown here is derived from an EMBL/GenBank/DDBJ whole genome shotgun (WGS) entry which is preliminary data.</text>
</comment>
<evidence type="ECO:0000313" key="3">
    <source>
        <dbReference type="Proteomes" id="UP001209922"/>
    </source>
</evidence>
<keyword evidence="1" id="KW-1133">Transmembrane helix</keyword>
<organism evidence="2 3">
    <name type="scientific">Xanthomonas chitinilytica</name>
    <dbReference type="NCBI Taxonomy" id="2989819"/>
    <lineage>
        <taxon>Bacteria</taxon>
        <taxon>Pseudomonadati</taxon>
        <taxon>Pseudomonadota</taxon>
        <taxon>Gammaproteobacteria</taxon>
        <taxon>Lysobacterales</taxon>
        <taxon>Lysobacteraceae</taxon>
        <taxon>Xanthomonas</taxon>
    </lineage>
</organism>
<evidence type="ECO:0000256" key="1">
    <source>
        <dbReference type="SAM" id="Phobius"/>
    </source>
</evidence>
<dbReference type="Proteomes" id="UP001209922">
    <property type="component" value="Unassembled WGS sequence"/>
</dbReference>
<dbReference type="EMBL" id="JAPCHY010000002">
    <property type="protein sequence ID" value="MCW4471332.1"/>
    <property type="molecule type" value="Genomic_DNA"/>
</dbReference>
<keyword evidence="1" id="KW-0812">Transmembrane</keyword>
<keyword evidence="3" id="KW-1185">Reference proteome</keyword>
<evidence type="ECO:0008006" key="4">
    <source>
        <dbReference type="Google" id="ProtNLM"/>
    </source>
</evidence>
<reference evidence="2 3" key="1">
    <citation type="submission" date="2022-10" db="EMBL/GenBank/DDBJ databases">
        <title>Xanthomonas sp. H13-6.</title>
        <authorList>
            <person name="Liu X."/>
            <person name="Deng Z."/>
            <person name="Jiang Y."/>
            <person name="Yu T."/>
            <person name="Ai J."/>
        </authorList>
    </citation>
    <scope>NUCLEOTIDE SEQUENCE [LARGE SCALE GENOMIC DNA]</scope>
    <source>
        <strain evidence="2 3">H13-6</strain>
    </source>
</reference>
<protein>
    <recommendedName>
        <fullName evidence="4">DUF3379 domain-containing protein</fullName>
    </recommendedName>
</protein>
<dbReference type="RefSeq" id="WP_265126292.1">
    <property type="nucleotide sequence ID" value="NZ_JAPCHY010000002.1"/>
</dbReference>